<dbReference type="Gene3D" id="1.10.150.450">
    <property type="match status" value="1"/>
</dbReference>
<protein>
    <submittedName>
        <fullName evidence="1">Pyridoxal-5'-phosphate phosphatase</fullName>
    </submittedName>
</protein>
<accession>K9HKU1</accession>
<dbReference type="SUPFAM" id="SSF56784">
    <property type="entry name" value="HAD-like"/>
    <property type="match status" value="1"/>
</dbReference>
<dbReference type="PATRIC" id="fig|1238182.3.peg.2688"/>
<proteinExistence type="predicted"/>
<dbReference type="InterPro" id="IPR010237">
    <property type="entry name" value="Pyr-5-nucltdase"/>
</dbReference>
<dbReference type="Proteomes" id="UP000009881">
    <property type="component" value="Unassembled WGS sequence"/>
</dbReference>
<dbReference type="Gene3D" id="3.40.50.1000">
    <property type="entry name" value="HAD superfamily/HAD-like"/>
    <property type="match status" value="1"/>
</dbReference>
<dbReference type="SFLD" id="SFLDG01132">
    <property type="entry name" value="C1.5.3:_5'-Nucleotidase_Like"/>
    <property type="match status" value="1"/>
</dbReference>
<dbReference type="InterPro" id="IPR023214">
    <property type="entry name" value="HAD_sf"/>
</dbReference>
<dbReference type="AlphaFoldDB" id="K9HKU1"/>
<dbReference type="InterPro" id="IPR006439">
    <property type="entry name" value="HAD-SF_hydro_IA"/>
</dbReference>
<evidence type="ECO:0000313" key="2">
    <source>
        <dbReference type="Proteomes" id="UP000009881"/>
    </source>
</evidence>
<dbReference type="PANTHER" id="PTHR12725:SF117">
    <property type="entry name" value="HALOACID DEHALOGENASE-LIKE HYDROLASE"/>
    <property type="match status" value="1"/>
</dbReference>
<dbReference type="NCBIfam" id="TIGR01509">
    <property type="entry name" value="HAD-SF-IA-v3"/>
    <property type="match status" value="1"/>
</dbReference>
<reference evidence="1 2" key="1">
    <citation type="journal article" date="2013" name="Genome Announc.">
        <title>Draft Genome Sequence of an Alphaproteobacterium, Caenispirillum salinarum AK4(T), Isolated from a Solar Saltern.</title>
        <authorList>
            <person name="Khatri I."/>
            <person name="Singh A."/>
            <person name="Korpole S."/>
            <person name="Pinnaka A.K."/>
            <person name="Subramanian S."/>
        </authorList>
    </citation>
    <scope>NUCLEOTIDE SEQUENCE [LARGE SCALE GENOMIC DNA]</scope>
    <source>
        <strain evidence="1 2">AK4</strain>
    </source>
</reference>
<dbReference type="EMBL" id="ANHY01000013">
    <property type="protein sequence ID" value="EKV29166.1"/>
    <property type="molecule type" value="Genomic_DNA"/>
</dbReference>
<dbReference type="RefSeq" id="WP_009541131.1">
    <property type="nucleotide sequence ID" value="NZ_ANHY01000013.1"/>
</dbReference>
<dbReference type="CDD" id="cd02604">
    <property type="entry name" value="HAD_5NT"/>
    <property type="match status" value="1"/>
</dbReference>
<sequence length="242" mass="27178">MPQTPLDRAETPDSPHLPGLERIQDWIFDLDNTLYPATSNLFAQVDKRMKAFISEFLGVDPHRAFEIQKQYYHEYGTTLRGLMLNHGMEPDAFLSYVHDIDHSVLEPRAELDAALTALPGRKLIFTNGSEKHAEDVLAALKLAHHFDGIFDIAAANYIPKPQPETYQAMMDRFGVTAAESAFFEDSAANLKPAAEVGMTTIWVRPKDAPWFKQSHDLSHCHHITDDLVPWLDAAVRTLKGAA</sequence>
<dbReference type="InterPro" id="IPR036412">
    <property type="entry name" value="HAD-like_sf"/>
</dbReference>
<gene>
    <name evidence="1" type="ORF">C882_0473</name>
</gene>
<comment type="caution">
    <text evidence="1">The sequence shown here is derived from an EMBL/GenBank/DDBJ whole genome shotgun (WGS) entry which is preliminary data.</text>
</comment>
<dbReference type="Pfam" id="PF00702">
    <property type="entry name" value="Hydrolase"/>
    <property type="match status" value="1"/>
</dbReference>
<dbReference type="SFLD" id="SFLDG01129">
    <property type="entry name" value="C1.5:_HAD__Beta-PGM__Phosphata"/>
    <property type="match status" value="1"/>
</dbReference>
<dbReference type="NCBIfam" id="TIGR01993">
    <property type="entry name" value="Pyr-5-nucltdase"/>
    <property type="match status" value="1"/>
</dbReference>
<dbReference type="SFLD" id="SFLDS00003">
    <property type="entry name" value="Haloacid_Dehalogenase"/>
    <property type="match status" value="1"/>
</dbReference>
<dbReference type="STRING" id="1238182.C882_0473"/>
<evidence type="ECO:0000313" key="1">
    <source>
        <dbReference type="EMBL" id="EKV29166.1"/>
    </source>
</evidence>
<dbReference type="PRINTS" id="PR00413">
    <property type="entry name" value="HADHALOGNASE"/>
</dbReference>
<dbReference type="PANTHER" id="PTHR12725">
    <property type="entry name" value="HALOACID DEHALOGENASE-LIKE HYDROLASE"/>
    <property type="match status" value="1"/>
</dbReference>
<organism evidence="1 2">
    <name type="scientific">Caenispirillum salinarum AK4</name>
    <dbReference type="NCBI Taxonomy" id="1238182"/>
    <lineage>
        <taxon>Bacteria</taxon>
        <taxon>Pseudomonadati</taxon>
        <taxon>Pseudomonadota</taxon>
        <taxon>Alphaproteobacteria</taxon>
        <taxon>Rhodospirillales</taxon>
        <taxon>Novispirillaceae</taxon>
        <taxon>Caenispirillum</taxon>
    </lineage>
</organism>
<dbReference type="eggNOG" id="COG1011">
    <property type="taxonomic scope" value="Bacteria"/>
</dbReference>
<keyword evidence="2" id="KW-1185">Reference proteome</keyword>
<name>K9HKU1_9PROT</name>